<comment type="subcellular location">
    <subcellularLocation>
        <location evidence="1">Cell envelope</location>
    </subcellularLocation>
</comment>
<dbReference type="AlphaFoldDB" id="A0A0W0VET0"/>
<reference evidence="7 8" key="1">
    <citation type="submission" date="2015-11" db="EMBL/GenBank/DDBJ databases">
        <title>Genomic analysis of 38 Legionella species identifies large and diverse effector repertoires.</title>
        <authorList>
            <person name="Burstein D."/>
            <person name="Amaro F."/>
            <person name="Zusman T."/>
            <person name="Lifshitz Z."/>
            <person name="Cohen O."/>
            <person name="Gilbert J.A."/>
            <person name="Pupko T."/>
            <person name="Shuman H.A."/>
            <person name="Segal G."/>
        </authorList>
    </citation>
    <scope>NUCLEOTIDE SEQUENCE [LARGE SCALE GENOMIC DNA]</scope>
    <source>
        <strain evidence="7 8">BL-540</strain>
    </source>
</reference>
<evidence type="ECO:0000259" key="6">
    <source>
        <dbReference type="SMART" id="SM00079"/>
    </source>
</evidence>
<dbReference type="SMART" id="SM00079">
    <property type="entry name" value="PBPe"/>
    <property type="match status" value="1"/>
</dbReference>
<feature type="domain" description="Ionotropic glutamate receptor C-terminal" evidence="6">
    <location>
        <begin position="29"/>
        <end position="242"/>
    </location>
</feature>
<dbReference type="SUPFAM" id="SSF53850">
    <property type="entry name" value="Periplasmic binding protein-like II"/>
    <property type="match status" value="1"/>
</dbReference>
<dbReference type="CDD" id="cd13530">
    <property type="entry name" value="PBP2_peptides_like"/>
    <property type="match status" value="1"/>
</dbReference>
<dbReference type="GO" id="GO:0016020">
    <property type="term" value="C:membrane"/>
    <property type="evidence" value="ECO:0007669"/>
    <property type="project" value="InterPro"/>
</dbReference>
<evidence type="ECO:0000313" key="7">
    <source>
        <dbReference type="EMBL" id="KTD18638.1"/>
    </source>
</evidence>
<dbReference type="Pfam" id="PF00497">
    <property type="entry name" value="SBP_bac_3"/>
    <property type="match status" value="1"/>
</dbReference>
<dbReference type="OrthoDB" id="9768183at2"/>
<keyword evidence="8" id="KW-1185">Reference proteome</keyword>
<dbReference type="EMBL" id="LNYJ01000004">
    <property type="protein sequence ID" value="KTD18638.1"/>
    <property type="molecule type" value="Genomic_DNA"/>
</dbReference>
<proteinExistence type="inferred from homology"/>
<dbReference type="Proteomes" id="UP000055035">
    <property type="component" value="Unassembled WGS sequence"/>
</dbReference>
<keyword evidence="3" id="KW-0732">Signal</keyword>
<comment type="similarity">
    <text evidence="2 4">Belongs to the bacterial solute-binding protein 3 family.</text>
</comment>
<dbReference type="STRING" id="456.Ljor_0302"/>
<feature type="domain" description="Solute-binding protein family 3/N-terminal" evidence="5">
    <location>
        <begin position="27"/>
        <end position="243"/>
    </location>
</feature>
<sequence length="244" mass="26977">MKPFVITILLSSSLLLMGCNDEKNEQVIHFGIAAEYPPFEYQKGNQLKGFDVDLANLIAAHLGKKAEFDNMQFSTILPALSSGKVDAAISTITITKERSNNFDFSNPYYFEEMATVFRNESPVLDLKHLKDKKTACQLGSTMEIWLKNHIPGENIVSLDNNNQAIEALKAGHVEAVLMDAPQAALFSQKNPRLLYAIIAHSEDGYGIALKKGSPLSAKINRALNTLKANGKLEELKNKWLVGVK</sequence>
<evidence type="ECO:0000313" key="8">
    <source>
        <dbReference type="Proteomes" id="UP000055035"/>
    </source>
</evidence>
<dbReference type="PROSITE" id="PS01039">
    <property type="entry name" value="SBP_BACTERIAL_3"/>
    <property type="match status" value="1"/>
</dbReference>
<dbReference type="InterPro" id="IPR018313">
    <property type="entry name" value="SBP_3_CS"/>
</dbReference>
<dbReference type="PROSITE" id="PS51257">
    <property type="entry name" value="PROKAR_LIPOPROTEIN"/>
    <property type="match status" value="1"/>
</dbReference>
<dbReference type="GO" id="GO:0030313">
    <property type="term" value="C:cell envelope"/>
    <property type="evidence" value="ECO:0007669"/>
    <property type="project" value="UniProtKB-SubCell"/>
</dbReference>
<dbReference type="PANTHER" id="PTHR35936">
    <property type="entry name" value="MEMBRANE-BOUND LYTIC MUREIN TRANSGLYCOSYLASE F"/>
    <property type="match status" value="1"/>
</dbReference>
<dbReference type="RefSeq" id="WP_058469886.1">
    <property type="nucleotide sequence ID" value="NZ_CAAAIC010000011.1"/>
</dbReference>
<evidence type="ECO:0000256" key="3">
    <source>
        <dbReference type="ARBA" id="ARBA00022729"/>
    </source>
</evidence>
<protein>
    <submittedName>
        <fullName evidence="7">Amino acid ABC transporter substrate-binding protein</fullName>
    </submittedName>
</protein>
<dbReference type="SMART" id="SM00062">
    <property type="entry name" value="PBPb"/>
    <property type="match status" value="1"/>
</dbReference>
<dbReference type="Gene3D" id="3.40.190.10">
    <property type="entry name" value="Periplasmic binding protein-like II"/>
    <property type="match status" value="2"/>
</dbReference>
<dbReference type="GO" id="GO:0015276">
    <property type="term" value="F:ligand-gated monoatomic ion channel activity"/>
    <property type="evidence" value="ECO:0007669"/>
    <property type="project" value="InterPro"/>
</dbReference>
<evidence type="ECO:0000256" key="1">
    <source>
        <dbReference type="ARBA" id="ARBA00004196"/>
    </source>
</evidence>
<evidence type="ECO:0000256" key="4">
    <source>
        <dbReference type="RuleBase" id="RU003744"/>
    </source>
</evidence>
<dbReference type="InterPro" id="IPR001320">
    <property type="entry name" value="Iontro_rcpt_C"/>
</dbReference>
<evidence type="ECO:0000259" key="5">
    <source>
        <dbReference type="SMART" id="SM00062"/>
    </source>
</evidence>
<organism evidence="7 8">
    <name type="scientific">Legionella jordanis</name>
    <dbReference type="NCBI Taxonomy" id="456"/>
    <lineage>
        <taxon>Bacteria</taxon>
        <taxon>Pseudomonadati</taxon>
        <taxon>Pseudomonadota</taxon>
        <taxon>Gammaproteobacteria</taxon>
        <taxon>Legionellales</taxon>
        <taxon>Legionellaceae</taxon>
        <taxon>Legionella</taxon>
    </lineage>
</organism>
<evidence type="ECO:0000256" key="2">
    <source>
        <dbReference type="ARBA" id="ARBA00010333"/>
    </source>
</evidence>
<comment type="caution">
    <text evidence="7">The sequence shown here is derived from an EMBL/GenBank/DDBJ whole genome shotgun (WGS) entry which is preliminary data.</text>
</comment>
<gene>
    <name evidence="7" type="primary">yqiX</name>
    <name evidence="7" type="ORF">Ljor_0302</name>
</gene>
<dbReference type="PANTHER" id="PTHR35936:SF17">
    <property type="entry name" value="ARGININE-BINDING EXTRACELLULAR PROTEIN ARTP"/>
    <property type="match status" value="1"/>
</dbReference>
<dbReference type="InterPro" id="IPR001638">
    <property type="entry name" value="Solute-binding_3/MltF_N"/>
</dbReference>
<dbReference type="PATRIC" id="fig|456.5.peg.320"/>
<accession>A0A0W0VET0</accession>
<name>A0A0W0VET0_9GAMM</name>